<protein>
    <submittedName>
        <fullName evidence="1">Uncharacterized protein</fullName>
    </submittedName>
</protein>
<organism evidence="1 2">
    <name type="scientific">Candidatus Onthousia faecipullorum</name>
    <dbReference type="NCBI Taxonomy" id="2840887"/>
    <lineage>
        <taxon>Bacteria</taxon>
        <taxon>Bacillati</taxon>
        <taxon>Bacillota</taxon>
        <taxon>Bacilli</taxon>
        <taxon>Candidatus Onthousia</taxon>
    </lineage>
</organism>
<accession>A0A9D1KB34</accession>
<comment type="caution">
    <text evidence="1">The sequence shown here is derived from an EMBL/GenBank/DDBJ whole genome shotgun (WGS) entry which is preliminary data.</text>
</comment>
<dbReference type="EMBL" id="DVKQ01000022">
    <property type="protein sequence ID" value="HIT37210.1"/>
    <property type="molecule type" value="Genomic_DNA"/>
</dbReference>
<name>A0A9D1KB34_9FIRM</name>
<evidence type="ECO:0000313" key="2">
    <source>
        <dbReference type="Proteomes" id="UP000886833"/>
    </source>
</evidence>
<sequence>MTNFNINEEIDRIIDNTFGTANLRCLQSKLCDKLELVDKMLETKKNLDAITYVTTLELIKEVLVFKNIKYKGKILHTNPYELVLSEIEPALDDLTLDSLMLVVDQYKSINEISYGKIKFSKHQKTLKEIESRHGEFQKVISKHKR</sequence>
<reference evidence="1" key="1">
    <citation type="submission" date="2020-10" db="EMBL/GenBank/DDBJ databases">
        <authorList>
            <person name="Gilroy R."/>
        </authorList>
    </citation>
    <scope>NUCLEOTIDE SEQUENCE</scope>
    <source>
        <strain evidence="1">CHK195-26880</strain>
    </source>
</reference>
<evidence type="ECO:0000313" key="1">
    <source>
        <dbReference type="EMBL" id="HIT37210.1"/>
    </source>
</evidence>
<reference evidence="1" key="2">
    <citation type="journal article" date="2021" name="PeerJ">
        <title>Extensive microbial diversity within the chicken gut microbiome revealed by metagenomics and culture.</title>
        <authorList>
            <person name="Gilroy R."/>
            <person name="Ravi A."/>
            <person name="Getino M."/>
            <person name="Pursley I."/>
            <person name="Horton D.L."/>
            <person name="Alikhan N.F."/>
            <person name="Baker D."/>
            <person name="Gharbi K."/>
            <person name="Hall N."/>
            <person name="Watson M."/>
            <person name="Adriaenssens E.M."/>
            <person name="Foster-Nyarko E."/>
            <person name="Jarju S."/>
            <person name="Secka A."/>
            <person name="Antonio M."/>
            <person name="Oren A."/>
            <person name="Chaudhuri R.R."/>
            <person name="La Ragione R."/>
            <person name="Hildebrand F."/>
            <person name="Pallen M.J."/>
        </authorList>
    </citation>
    <scope>NUCLEOTIDE SEQUENCE</scope>
    <source>
        <strain evidence="1">CHK195-26880</strain>
    </source>
</reference>
<gene>
    <name evidence="1" type="ORF">IAB59_01855</name>
</gene>
<dbReference type="AlphaFoldDB" id="A0A9D1KB34"/>
<dbReference type="Proteomes" id="UP000886833">
    <property type="component" value="Unassembled WGS sequence"/>
</dbReference>
<proteinExistence type="predicted"/>